<evidence type="ECO:0000313" key="5">
    <source>
        <dbReference type="Proteomes" id="UP000253529"/>
    </source>
</evidence>
<reference evidence="4 5" key="1">
    <citation type="submission" date="2018-06" db="EMBL/GenBank/DDBJ databases">
        <title>Genomic Encyclopedia of Type Strains, Phase IV (KMG-IV): sequencing the most valuable type-strain genomes for metagenomic binning, comparative biology and taxonomic classification.</title>
        <authorList>
            <person name="Goeker M."/>
        </authorList>
    </citation>
    <scope>NUCLEOTIDE SEQUENCE [LARGE SCALE GENOMIC DNA]</scope>
    <source>
        <strain evidence="4 5">DSM 24875</strain>
    </source>
</reference>
<dbReference type="EMBL" id="QNRK01000018">
    <property type="protein sequence ID" value="RBP10573.1"/>
    <property type="molecule type" value="Genomic_DNA"/>
</dbReference>
<dbReference type="PROSITE" id="PS01031">
    <property type="entry name" value="SHSP"/>
    <property type="match status" value="1"/>
</dbReference>
<evidence type="ECO:0000259" key="3">
    <source>
        <dbReference type="PROSITE" id="PS01031"/>
    </source>
</evidence>
<feature type="domain" description="SHSP" evidence="3">
    <location>
        <begin position="34"/>
        <end position="133"/>
    </location>
</feature>
<dbReference type="CDD" id="cd06464">
    <property type="entry name" value="ACD_sHsps-like"/>
    <property type="match status" value="1"/>
</dbReference>
<dbReference type="AlphaFoldDB" id="A0A366F7F3"/>
<dbReference type="InterPro" id="IPR008978">
    <property type="entry name" value="HSP20-like_chaperone"/>
</dbReference>
<organism evidence="4 5">
    <name type="scientific">Roseiarcus fermentans</name>
    <dbReference type="NCBI Taxonomy" id="1473586"/>
    <lineage>
        <taxon>Bacteria</taxon>
        <taxon>Pseudomonadati</taxon>
        <taxon>Pseudomonadota</taxon>
        <taxon>Alphaproteobacteria</taxon>
        <taxon>Hyphomicrobiales</taxon>
        <taxon>Roseiarcaceae</taxon>
        <taxon>Roseiarcus</taxon>
    </lineage>
</organism>
<comment type="similarity">
    <text evidence="1 2">Belongs to the small heat shock protein (HSP20) family.</text>
</comment>
<dbReference type="Pfam" id="PF00011">
    <property type="entry name" value="HSP20"/>
    <property type="match status" value="1"/>
</dbReference>
<name>A0A366F7F3_9HYPH</name>
<evidence type="ECO:0000256" key="2">
    <source>
        <dbReference type="RuleBase" id="RU003616"/>
    </source>
</evidence>
<proteinExistence type="inferred from homology"/>
<comment type="caution">
    <text evidence="4">The sequence shown here is derived from an EMBL/GenBank/DDBJ whole genome shotgun (WGS) entry which is preliminary data.</text>
</comment>
<accession>A0A366F7F3</accession>
<evidence type="ECO:0000313" key="4">
    <source>
        <dbReference type="EMBL" id="RBP10573.1"/>
    </source>
</evidence>
<dbReference type="RefSeq" id="WP_113890399.1">
    <property type="nucleotide sequence ID" value="NZ_QNRK01000018.1"/>
</dbReference>
<evidence type="ECO:0000256" key="1">
    <source>
        <dbReference type="PROSITE-ProRule" id="PRU00285"/>
    </source>
</evidence>
<dbReference type="Gene3D" id="2.60.40.790">
    <property type="match status" value="1"/>
</dbReference>
<protein>
    <submittedName>
        <fullName evidence="4">HSP20 family molecular chaperone IbpA</fullName>
    </submittedName>
</protein>
<gene>
    <name evidence="4" type="ORF">DFR50_11859</name>
</gene>
<sequence length="133" mass="15148">MEDQFPRQWMWSEAFAMLDRAERMHRQFVRPAGARPVGWEPPVDVLETERMTLVLVALPGVDPSEVLARIEGDELVVSGSRAYPPEMRTAVIHRLELPQGRFERRVRLPPGRYAAIERSSAHGCLMIALTKEA</sequence>
<dbReference type="OrthoDB" id="9792695at2"/>
<dbReference type="Proteomes" id="UP000253529">
    <property type="component" value="Unassembled WGS sequence"/>
</dbReference>
<dbReference type="SUPFAM" id="SSF49764">
    <property type="entry name" value="HSP20-like chaperones"/>
    <property type="match status" value="1"/>
</dbReference>
<keyword evidence="5" id="KW-1185">Reference proteome</keyword>
<dbReference type="InterPro" id="IPR002068">
    <property type="entry name" value="A-crystallin/Hsp20_dom"/>
</dbReference>